<feature type="compositionally biased region" description="Basic and acidic residues" evidence="1">
    <location>
        <begin position="7"/>
        <end position="23"/>
    </location>
</feature>
<dbReference type="Proteomes" id="UP001187192">
    <property type="component" value="Unassembled WGS sequence"/>
</dbReference>
<organism evidence="2 3">
    <name type="scientific">Ficus carica</name>
    <name type="common">Common fig</name>
    <dbReference type="NCBI Taxonomy" id="3494"/>
    <lineage>
        <taxon>Eukaryota</taxon>
        <taxon>Viridiplantae</taxon>
        <taxon>Streptophyta</taxon>
        <taxon>Embryophyta</taxon>
        <taxon>Tracheophyta</taxon>
        <taxon>Spermatophyta</taxon>
        <taxon>Magnoliopsida</taxon>
        <taxon>eudicotyledons</taxon>
        <taxon>Gunneridae</taxon>
        <taxon>Pentapetalae</taxon>
        <taxon>rosids</taxon>
        <taxon>fabids</taxon>
        <taxon>Rosales</taxon>
        <taxon>Moraceae</taxon>
        <taxon>Ficeae</taxon>
        <taxon>Ficus</taxon>
    </lineage>
</organism>
<evidence type="ECO:0000313" key="3">
    <source>
        <dbReference type="Proteomes" id="UP001187192"/>
    </source>
</evidence>
<protein>
    <submittedName>
        <fullName evidence="2">Uncharacterized protein</fullName>
    </submittedName>
</protein>
<accession>A0AA88ABV0</accession>
<sequence>MALEQKPGVEEEKKMKEKTKGEEAVMMAWSTETGQAKPETYWFKPKQGSVIPKKRRLVQSMILDYALLKLFGSASASTSAAGAGEANRVYPDSADGVSFMF</sequence>
<evidence type="ECO:0000256" key="1">
    <source>
        <dbReference type="SAM" id="MobiDB-lite"/>
    </source>
</evidence>
<evidence type="ECO:0000313" key="2">
    <source>
        <dbReference type="EMBL" id="GMN50357.1"/>
    </source>
</evidence>
<keyword evidence="3" id="KW-1185">Reference proteome</keyword>
<comment type="caution">
    <text evidence="2">The sequence shown here is derived from an EMBL/GenBank/DDBJ whole genome shotgun (WGS) entry which is preliminary data.</text>
</comment>
<dbReference type="AlphaFoldDB" id="A0AA88ABV0"/>
<gene>
    <name evidence="2" type="ORF">TIFTF001_019514</name>
</gene>
<dbReference type="EMBL" id="BTGU01000033">
    <property type="protein sequence ID" value="GMN50357.1"/>
    <property type="molecule type" value="Genomic_DNA"/>
</dbReference>
<reference evidence="2" key="1">
    <citation type="submission" date="2023-07" db="EMBL/GenBank/DDBJ databases">
        <title>draft genome sequence of fig (Ficus carica).</title>
        <authorList>
            <person name="Takahashi T."/>
            <person name="Nishimura K."/>
        </authorList>
    </citation>
    <scope>NUCLEOTIDE SEQUENCE</scope>
</reference>
<proteinExistence type="predicted"/>
<feature type="region of interest" description="Disordered" evidence="1">
    <location>
        <begin position="1"/>
        <end position="23"/>
    </location>
</feature>
<name>A0AA88ABV0_FICCA</name>